<protein>
    <submittedName>
        <fullName evidence="1">Uncharacterized protein</fullName>
    </submittedName>
</protein>
<dbReference type="EMBL" id="SRLO01000005">
    <property type="protein sequence ID" value="TNN88388.1"/>
    <property type="molecule type" value="Genomic_DNA"/>
</dbReference>
<sequence>MDITVIHLCLIARLLRASMDGRSPRHFLCRPALGRTFLTLLFVGGPQVVSWSEPRGAAYIPGETKAAVDSPSSSVTRLRAASGSFGCFVGGGGGGGGTKIKGTPQSGCRITQKELVDRMMILCISVLRKYRWYPVCVDGGLRMETEENRGGERCDETCSSKLRQRAEPNENRVLSELKGKIMGRREMKEQQSRRE</sequence>
<proteinExistence type="predicted"/>
<organism evidence="1 2">
    <name type="scientific">Liparis tanakae</name>
    <name type="common">Tanaka's snailfish</name>
    <dbReference type="NCBI Taxonomy" id="230148"/>
    <lineage>
        <taxon>Eukaryota</taxon>
        <taxon>Metazoa</taxon>
        <taxon>Chordata</taxon>
        <taxon>Craniata</taxon>
        <taxon>Vertebrata</taxon>
        <taxon>Euteleostomi</taxon>
        <taxon>Actinopterygii</taxon>
        <taxon>Neopterygii</taxon>
        <taxon>Teleostei</taxon>
        <taxon>Neoteleostei</taxon>
        <taxon>Acanthomorphata</taxon>
        <taxon>Eupercaria</taxon>
        <taxon>Perciformes</taxon>
        <taxon>Cottioidei</taxon>
        <taxon>Cottales</taxon>
        <taxon>Liparidae</taxon>
        <taxon>Liparis</taxon>
    </lineage>
</organism>
<comment type="caution">
    <text evidence="1">The sequence shown here is derived from an EMBL/GenBank/DDBJ whole genome shotgun (WGS) entry which is preliminary data.</text>
</comment>
<gene>
    <name evidence="1" type="ORF">EYF80_001170</name>
</gene>
<name>A0A4Z2JFJ9_9TELE</name>
<evidence type="ECO:0000313" key="2">
    <source>
        <dbReference type="Proteomes" id="UP000314294"/>
    </source>
</evidence>
<dbReference type="Proteomes" id="UP000314294">
    <property type="component" value="Unassembled WGS sequence"/>
</dbReference>
<evidence type="ECO:0000313" key="1">
    <source>
        <dbReference type="EMBL" id="TNN88388.1"/>
    </source>
</evidence>
<dbReference type="AlphaFoldDB" id="A0A4Z2JFJ9"/>
<keyword evidence="2" id="KW-1185">Reference proteome</keyword>
<reference evidence="1 2" key="1">
    <citation type="submission" date="2019-03" db="EMBL/GenBank/DDBJ databases">
        <title>First draft genome of Liparis tanakae, snailfish: a comprehensive survey of snailfish specific genes.</title>
        <authorList>
            <person name="Kim W."/>
            <person name="Song I."/>
            <person name="Jeong J.-H."/>
            <person name="Kim D."/>
            <person name="Kim S."/>
            <person name="Ryu S."/>
            <person name="Song J.Y."/>
            <person name="Lee S.K."/>
        </authorList>
    </citation>
    <scope>NUCLEOTIDE SEQUENCE [LARGE SCALE GENOMIC DNA]</scope>
    <source>
        <tissue evidence="1">Muscle</tissue>
    </source>
</reference>
<accession>A0A4Z2JFJ9</accession>